<accession>A0AA48RCS2</accession>
<dbReference type="GO" id="GO:0051301">
    <property type="term" value="P:cell division"/>
    <property type="evidence" value="ECO:0007669"/>
    <property type="project" value="InterPro"/>
</dbReference>
<keyword evidence="1" id="KW-1133">Transmembrane helix</keyword>
<dbReference type="GO" id="GO:0016020">
    <property type="term" value="C:membrane"/>
    <property type="evidence" value="ECO:0007669"/>
    <property type="project" value="InterPro"/>
</dbReference>
<proteinExistence type="predicted"/>
<dbReference type="AlphaFoldDB" id="A0AA48RCS2"/>
<name>A0AA48RCS2_9ZZZZ</name>
<dbReference type="PANTHER" id="PTHR47755">
    <property type="entry name" value="CELL DIVISION PROTEIN FTSX"/>
    <property type="match status" value="1"/>
</dbReference>
<keyword evidence="1" id="KW-0472">Membrane</keyword>
<organism evidence="2">
    <name type="scientific">freshwater sediment metagenome</name>
    <dbReference type="NCBI Taxonomy" id="556182"/>
    <lineage>
        <taxon>unclassified sequences</taxon>
        <taxon>metagenomes</taxon>
        <taxon>ecological metagenomes</taxon>
    </lineage>
</organism>
<keyword evidence="1" id="KW-0812">Transmembrane</keyword>
<evidence type="ECO:0000313" key="2">
    <source>
        <dbReference type="EMBL" id="CAJ0862231.1"/>
    </source>
</evidence>
<feature type="transmembrane region" description="Helical" evidence="1">
    <location>
        <begin position="248"/>
        <end position="270"/>
    </location>
</feature>
<feature type="transmembrane region" description="Helical" evidence="1">
    <location>
        <begin position="46"/>
        <end position="68"/>
    </location>
</feature>
<reference evidence="2" key="1">
    <citation type="submission" date="2023-07" db="EMBL/GenBank/DDBJ databases">
        <authorList>
            <person name="Pelsma A.J. K."/>
        </authorList>
    </citation>
    <scope>NUCLEOTIDE SEQUENCE</scope>
</reference>
<dbReference type="InterPro" id="IPR004513">
    <property type="entry name" value="FtsX"/>
</dbReference>
<sequence>MNWDVASRLVSRVRILRRGAGAGADDDDTAQASPLVPTDSIAGRSVVVVIAIMTFLAALAAAAALLVAGASAEWRAEAATEATVQVRPAQGRDIESDLRIAADILQGTAGVREAQIYSKEESESLLAPWLGQGLDLSQLPVPRMIVVKLDPRERPDLAEIREALAGAVPSATFDDHRIVMARLGDMARAVVLAAALIFLLILAAMAVVVASATRAAVATNREIVDVLHIVGAGDSFIAQEFQRRFLTLGLRGACFGGGAAVAFLLAAQALLRHWRTTASGEQMEALFGDLSIGVSGFIVILVLAGGVALLTGWLSGRIVFRHLRRLG</sequence>
<feature type="transmembrane region" description="Helical" evidence="1">
    <location>
        <begin position="189"/>
        <end position="211"/>
    </location>
</feature>
<protein>
    <recommendedName>
        <fullName evidence="3">Cell division protein FtsX</fullName>
    </recommendedName>
</protein>
<evidence type="ECO:0008006" key="3">
    <source>
        <dbReference type="Google" id="ProtNLM"/>
    </source>
</evidence>
<dbReference type="EMBL" id="OY288114">
    <property type="protein sequence ID" value="CAJ0862231.1"/>
    <property type="molecule type" value="Genomic_DNA"/>
</dbReference>
<gene>
    <name evidence="2" type="ORF">AMST5_01471</name>
</gene>
<feature type="transmembrane region" description="Helical" evidence="1">
    <location>
        <begin position="290"/>
        <end position="315"/>
    </location>
</feature>
<dbReference type="GO" id="GO:0032153">
    <property type="term" value="C:cell division site"/>
    <property type="evidence" value="ECO:0007669"/>
    <property type="project" value="TreeGrafter"/>
</dbReference>
<dbReference type="PANTHER" id="PTHR47755:SF1">
    <property type="entry name" value="CELL DIVISION PROTEIN FTSX"/>
    <property type="match status" value="1"/>
</dbReference>
<evidence type="ECO:0000256" key="1">
    <source>
        <dbReference type="SAM" id="Phobius"/>
    </source>
</evidence>